<feature type="domain" description="YgjP-like metallopeptidase" evidence="1">
    <location>
        <begin position="12"/>
        <end position="221"/>
    </location>
</feature>
<dbReference type="PANTHER" id="PTHR30399">
    <property type="entry name" value="UNCHARACTERIZED PROTEIN YGJP"/>
    <property type="match status" value="1"/>
</dbReference>
<dbReference type="EMBL" id="PFOI01000028">
    <property type="protein sequence ID" value="PIZ70971.1"/>
    <property type="molecule type" value="Genomic_DNA"/>
</dbReference>
<dbReference type="InterPro" id="IPR002725">
    <property type="entry name" value="YgjP-like_metallopeptidase"/>
</dbReference>
<evidence type="ECO:0000313" key="2">
    <source>
        <dbReference type="EMBL" id="PIZ70971.1"/>
    </source>
</evidence>
<reference evidence="3" key="1">
    <citation type="submission" date="2017-09" db="EMBL/GenBank/DDBJ databases">
        <title>Depth-based differentiation of microbial function through sediment-hosted aquifers and enrichment of novel symbionts in the deep terrestrial subsurface.</title>
        <authorList>
            <person name="Probst A.J."/>
            <person name="Ladd B."/>
            <person name="Jarett J.K."/>
            <person name="Geller-Mcgrath D.E."/>
            <person name="Sieber C.M.K."/>
            <person name="Emerson J.B."/>
            <person name="Anantharaman K."/>
            <person name="Thomas B.C."/>
            <person name="Malmstrom R."/>
            <person name="Stieglmeier M."/>
            <person name="Klingl A."/>
            <person name="Woyke T."/>
            <person name="Ryan C.M."/>
            <person name="Banfield J.F."/>
        </authorList>
    </citation>
    <scope>NUCLEOTIDE SEQUENCE [LARGE SCALE GENOMIC DNA]</scope>
</reference>
<accession>A0A2M7UIB7</accession>
<dbReference type="InterPro" id="IPR053136">
    <property type="entry name" value="UTP_pyrophosphatase-like"/>
</dbReference>
<dbReference type="Gene3D" id="3.30.2010.10">
    <property type="entry name" value="Metalloproteases ('zincins'), catalytic domain"/>
    <property type="match status" value="1"/>
</dbReference>
<evidence type="ECO:0000259" key="1">
    <source>
        <dbReference type="Pfam" id="PF01863"/>
    </source>
</evidence>
<comment type="caution">
    <text evidence="2">The sequence shown here is derived from an EMBL/GenBank/DDBJ whole genome shotgun (WGS) entry which is preliminary data.</text>
</comment>
<gene>
    <name evidence="2" type="ORF">COY09_01730</name>
</gene>
<proteinExistence type="predicted"/>
<dbReference type="AlphaFoldDB" id="A0A2M7UIB7"/>
<dbReference type="Proteomes" id="UP000231071">
    <property type="component" value="Unassembled WGS sequence"/>
</dbReference>
<dbReference type="PANTHER" id="PTHR30399:SF1">
    <property type="entry name" value="UTP PYROPHOSPHATASE"/>
    <property type="match status" value="1"/>
</dbReference>
<evidence type="ECO:0000313" key="3">
    <source>
        <dbReference type="Proteomes" id="UP000231071"/>
    </source>
</evidence>
<name>A0A2M7UIB7_9BACT</name>
<dbReference type="Pfam" id="PF01863">
    <property type="entry name" value="YgjP-like"/>
    <property type="match status" value="1"/>
</dbReference>
<dbReference type="CDD" id="cd07344">
    <property type="entry name" value="M48_yhfN_like"/>
    <property type="match status" value="1"/>
</dbReference>
<protein>
    <submittedName>
        <fullName evidence="2">M48 family peptidase</fullName>
    </submittedName>
</protein>
<sequence length="228" mass="27064">MQAYQLIRSRRRTIALEISREGCLIVRAPMRASRFYLDDLIKRKQAWINQHLNKIIQRQQFLPAKQFVSGEGFLYLGQTYPLRLIQHLVGNKNFCSLQFTGNKFLLVESARASARGIWQRWYKTQAQKIISQRVRDLAKQFDFQYAKIKITQAKKRWGSCSPKGNLNFSWRLIMAPLDVIDYVVVHELAHLKIKNHQRVFWQSVEQILPDYRSCRVWLKQNEHLLDGF</sequence>
<organism evidence="2 3">
    <name type="scientific">Candidatus Portnoybacteria bacterium CG_4_10_14_0_2_um_filter_39_11</name>
    <dbReference type="NCBI Taxonomy" id="1974797"/>
    <lineage>
        <taxon>Bacteria</taxon>
        <taxon>Candidatus Portnoyibacteriota</taxon>
    </lineage>
</organism>